<dbReference type="SUPFAM" id="SSF55711">
    <property type="entry name" value="Subdomain of clathrin and coatomer appendage domain"/>
    <property type="match status" value="1"/>
</dbReference>
<evidence type="ECO:0008006" key="11">
    <source>
        <dbReference type="Google" id="ProtNLM"/>
    </source>
</evidence>
<dbReference type="InterPro" id="IPR001107">
    <property type="entry name" value="Band_7"/>
</dbReference>
<dbReference type="InterPro" id="IPR009028">
    <property type="entry name" value="Coatomer/calthrin_app_sub_C"/>
</dbReference>
<dbReference type="PANTHER" id="PTHR13806:SF31">
    <property type="entry name" value="FLOTILLIN-LIKE PROTEIN 1-RELATED"/>
    <property type="match status" value="1"/>
</dbReference>
<dbReference type="Pfam" id="PF16381">
    <property type="entry name" value="Coatomer_g_Cpla"/>
    <property type="match status" value="1"/>
</dbReference>
<comment type="subcellular location">
    <subcellularLocation>
        <location evidence="1">Cell membrane</location>
    </subcellularLocation>
</comment>
<evidence type="ECO:0000256" key="5">
    <source>
        <dbReference type="RuleBase" id="RU366054"/>
    </source>
</evidence>
<sequence>MRYVIADPNQFLAVSGQGIRTVRVSKKALVWPTQRCVRFTALRLPHQINMDAISKDRVTFNMPCALTIGLDTESQADALGMYVANFVAGHSSQDAINAAVKANIVVIVQGAVNRFCPELPFQDIFEKRQQLAAKVGFLYYECNAWSLTSPPTQLANEIEQQLVQYGLRLFETNIQDIRPTGGKTLGYVNAHPDQFLAVTGNGIEDILIAKSHFKWPNQEVAVFSVEPITYEIDIEAMSQEKLAFYLPAVFTVSVDATSHDSLRLFARRFVGSDPSSIRQKMMVLIKGVAEGETRVLAASISIEELFQSRKAFQENVSGHIESELSKYGLKLENANIKELKDISGSEYFKYLRQKAHSAAINQSKVDVAEVDAKGTVGERERKLATEQTVARLDAETQAAKNVQTQAVVKSQAALDVLNAECNRQVLLAKLVTSNEVKIKETELQREVEKKRAEVNTERLRAENLAKTTVEAESIKLMATAKAFARQAEAEAELFVATKKAEAVKLTYKAQSEGLHEVLKAFDNPALAMQYLMLEKGLFQELAAQNAKAIQGLNPKISVWNTEGSSGSDSGKTLRDIFQTLPPLLATVTDQTSYVPPSWLQGGGQQAAIDVPPVAETAVTQIIDVLGMEACDNTATVKDKATTHTLLLAGIFVGGASVLVRCRMAYDAGSGVTLEIAARSLDAEVCERIVNSIV</sequence>
<evidence type="ECO:0000256" key="6">
    <source>
        <dbReference type="SAM" id="Coils"/>
    </source>
</evidence>
<dbReference type="EMBL" id="JADGJH010003055">
    <property type="protein sequence ID" value="KAJ3093493.1"/>
    <property type="molecule type" value="Genomic_DNA"/>
</dbReference>
<evidence type="ECO:0000259" key="8">
    <source>
        <dbReference type="Pfam" id="PF16381"/>
    </source>
</evidence>
<gene>
    <name evidence="9" type="ORF">HK100_006581</name>
</gene>
<dbReference type="Pfam" id="PF01145">
    <property type="entry name" value="Band_7"/>
    <property type="match status" value="1"/>
</dbReference>
<evidence type="ECO:0000256" key="1">
    <source>
        <dbReference type="ARBA" id="ARBA00004236"/>
    </source>
</evidence>
<dbReference type="InterPro" id="IPR012295">
    <property type="entry name" value="TBP_dom_sf"/>
</dbReference>
<dbReference type="GO" id="GO:0005886">
    <property type="term" value="C:plasma membrane"/>
    <property type="evidence" value="ECO:0007669"/>
    <property type="project" value="UniProtKB-SubCell"/>
</dbReference>
<comment type="caution">
    <text evidence="9">The sequence shown here is derived from an EMBL/GenBank/DDBJ whole genome shotgun (WGS) entry which is preliminary data.</text>
</comment>
<evidence type="ECO:0000256" key="3">
    <source>
        <dbReference type="ARBA" id="ARBA00022475"/>
    </source>
</evidence>
<organism evidence="9 10">
    <name type="scientific">Physocladia obscura</name>
    <dbReference type="NCBI Taxonomy" id="109957"/>
    <lineage>
        <taxon>Eukaryota</taxon>
        <taxon>Fungi</taxon>
        <taxon>Fungi incertae sedis</taxon>
        <taxon>Chytridiomycota</taxon>
        <taxon>Chytridiomycota incertae sedis</taxon>
        <taxon>Chytridiomycetes</taxon>
        <taxon>Chytridiales</taxon>
        <taxon>Chytriomycetaceae</taxon>
        <taxon>Physocladia</taxon>
    </lineage>
</organism>
<comment type="similarity">
    <text evidence="2 5">Belongs to the band 7/mec-2 family. Flotillin subfamily.</text>
</comment>
<dbReference type="Gene3D" id="3.30.479.30">
    <property type="entry name" value="Band 7 domain"/>
    <property type="match status" value="1"/>
</dbReference>
<keyword evidence="6" id="KW-0175">Coiled coil</keyword>
<accession>A0AAD5X8Q6</accession>
<dbReference type="AlphaFoldDB" id="A0AAD5X8Q6"/>
<dbReference type="InterPro" id="IPR032154">
    <property type="entry name" value="Coatomer_g_Cpla"/>
</dbReference>
<feature type="domain" description="Band 7" evidence="7">
    <location>
        <begin position="204"/>
        <end position="371"/>
    </location>
</feature>
<dbReference type="Proteomes" id="UP001211907">
    <property type="component" value="Unassembled WGS sequence"/>
</dbReference>
<keyword evidence="3" id="KW-1003">Cell membrane</keyword>
<evidence type="ECO:0000259" key="7">
    <source>
        <dbReference type="Pfam" id="PF01145"/>
    </source>
</evidence>
<evidence type="ECO:0000256" key="4">
    <source>
        <dbReference type="ARBA" id="ARBA00023136"/>
    </source>
</evidence>
<evidence type="ECO:0000256" key="2">
    <source>
        <dbReference type="ARBA" id="ARBA00007161"/>
    </source>
</evidence>
<dbReference type="Gene3D" id="3.30.310.10">
    <property type="entry name" value="TATA-Binding Protein"/>
    <property type="match status" value="1"/>
</dbReference>
<dbReference type="GO" id="GO:0030117">
    <property type="term" value="C:membrane coat"/>
    <property type="evidence" value="ECO:0007669"/>
    <property type="project" value="InterPro"/>
</dbReference>
<keyword evidence="10" id="KW-1185">Reference proteome</keyword>
<evidence type="ECO:0000313" key="10">
    <source>
        <dbReference type="Proteomes" id="UP001211907"/>
    </source>
</evidence>
<evidence type="ECO:0000313" key="9">
    <source>
        <dbReference type="EMBL" id="KAJ3093493.1"/>
    </source>
</evidence>
<dbReference type="PANTHER" id="PTHR13806">
    <property type="entry name" value="FLOTILLIN-RELATED"/>
    <property type="match status" value="1"/>
</dbReference>
<feature type="domain" description="Coatomer subunit gamma C-terminal" evidence="8">
    <location>
        <begin position="615"/>
        <end position="692"/>
    </location>
</feature>
<protein>
    <recommendedName>
        <fullName evidence="11">Band 7 domain-containing protein</fullName>
    </recommendedName>
</protein>
<dbReference type="SUPFAM" id="SSF117892">
    <property type="entry name" value="Band 7/SPFH domain"/>
    <property type="match status" value="1"/>
</dbReference>
<dbReference type="InterPro" id="IPR027705">
    <property type="entry name" value="Flotillin_fam"/>
</dbReference>
<dbReference type="InterPro" id="IPR036013">
    <property type="entry name" value="Band_7/SPFH_dom_sf"/>
</dbReference>
<dbReference type="GO" id="GO:0016192">
    <property type="term" value="P:vesicle-mediated transport"/>
    <property type="evidence" value="ECO:0007669"/>
    <property type="project" value="InterPro"/>
</dbReference>
<dbReference type="CDD" id="cd03399">
    <property type="entry name" value="SPFH_flotillin"/>
    <property type="match status" value="1"/>
</dbReference>
<reference evidence="9" key="1">
    <citation type="submission" date="2020-05" db="EMBL/GenBank/DDBJ databases">
        <title>Phylogenomic resolution of chytrid fungi.</title>
        <authorList>
            <person name="Stajich J.E."/>
            <person name="Amses K."/>
            <person name="Simmons R."/>
            <person name="Seto K."/>
            <person name="Myers J."/>
            <person name="Bonds A."/>
            <person name="Quandt C.A."/>
            <person name="Barry K."/>
            <person name="Liu P."/>
            <person name="Grigoriev I."/>
            <person name="Longcore J.E."/>
            <person name="James T.Y."/>
        </authorList>
    </citation>
    <scope>NUCLEOTIDE SEQUENCE</scope>
    <source>
        <strain evidence="9">JEL0513</strain>
    </source>
</reference>
<feature type="coiled-coil region" evidence="6">
    <location>
        <begin position="433"/>
        <end position="460"/>
    </location>
</feature>
<name>A0AAD5X8Q6_9FUNG</name>
<keyword evidence="4" id="KW-0472">Membrane</keyword>
<dbReference type="GO" id="GO:0006886">
    <property type="term" value="P:intracellular protein transport"/>
    <property type="evidence" value="ECO:0007669"/>
    <property type="project" value="InterPro"/>
</dbReference>
<proteinExistence type="inferred from homology"/>